<dbReference type="InterPro" id="IPR011322">
    <property type="entry name" value="N-reg_PII-like_a/b"/>
</dbReference>
<name>A0ABX9WCM6_9ACTN</name>
<dbReference type="InterPro" id="IPR003793">
    <property type="entry name" value="UPF0166"/>
</dbReference>
<evidence type="ECO:0000256" key="1">
    <source>
        <dbReference type="ARBA" id="ARBA00010554"/>
    </source>
</evidence>
<dbReference type="EMBL" id="RJLN01000063">
    <property type="protein sequence ID" value="RNL95833.1"/>
    <property type="molecule type" value="Genomic_DNA"/>
</dbReference>
<organism evidence="2 3">
    <name type="scientific">Micromonospora solifontis</name>
    <dbReference type="NCBI Taxonomy" id="2487138"/>
    <lineage>
        <taxon>Bacteria</taxon>
        <taxon>Bacillati</taxon>
        <taxon>Actinomycetota</taxon>
        <taxon>Actinomycetes</taxon>
        <taxon>Micromonosporales</taxon>
        <taxon>Micromonosporaceae</taxon>
        <taxon>Micromonospora</taxon>
    </lineage>
</organism>
<dbReference type="PANTHER" id="PTHR35983:SF1">
    <property type="entry name" value="UPF0166 PROTEIN TM_0021"/>
    <property type="match status" value="1"/>
</dbReference>
<proteinExistence type="inferred from homology"/>
<evidence type="ECO:0000313" key="3">
    <source>
        <dbReference type="Proteomes" id="UP000280698"/>
    </source>
</evidence>
<dbReference type="Pfam" id="PF02641">
    <property type="entry name" value="DUF190"/>
    <property type="match status" value="1"/>
</dbReference>
<dbReference type="RefSeq" id="WP_123242478.1">
    <property type="nucleotide sequence ID" value="NZ_JAAHBY010000063.1"/>
</dbReference>
<comment type="similarity">
    <text evidence="1">Belongs to the UPF0166 family.</text>
</comment>
<sequence>MHLQGSAQRLTIVVDEADQWHHRPLYVEIVHRAHRQGLAGATVLRGIEGFAAGSTIHAAHLFALGEHLPAVIVIVDDHQRIAQFLPTLDEILHKGVVLLDDVEVIRYVAAPRQRPAADGLRRRWQQTSEP</sequence>
<dbReference type="PANTHER" id="PTHR35983">
    <property type="entry name" value="UPF0166 PROTEIN TM_0021"/>
    <property type="match status" value="1"/>
</dbReference>
<dbReference type="Proteomes" id="UP000280698">
    <property type="component" value="Unassembled WGS sequence"/>
</dbReference>
<protein>
    <submittedName>
        <fullName evidence="2">DUF190 domain-containing protein</fullName>
    </submittedName>
</protein>
<gene>
    <name evidence="2" type="ORF">EFE23_20035</name>
</gene>
<dbReference type="Gene3D" id="3.30.70.120">
    <property type="match status" value="1"/>
</dbReference>
<comment type="caution">
    <text evidence="2">The sequence shown here is derived from an EMBL/GenBank/DDBJ whole genome shotgun (WGS) entry which is preliminary data.</text>
</comment>
<reference evidence="2 3" key="1">
    <citation type="submission" date="2018-11" db="EMBL/GenBank/DDBJ databases">
        <title>Micromonospora sp. PPF5-17, a new actinomycetes isolated from a hot spring soil.</title>
        <authorList>
            <person name="Thawai C."/>
        </authorList>
    </citation>
    <scope>NUCLEOTIDE SEQUENCE [LARGE SCALE GENOMIC DNA]</scope>
    <source>
        <strain evidence="2 3">PPF5-17</strain>
    </source>
</reference>
<evidence type="ECO:0000313" key="2">
    <source>
        <dbReference type="EMBL" id="RNL95833.1"/>
    </source>
</evidence>
<dbReference type="InterPro" id="IPR015867">
    <property type="entry name" value="N-reg_PII/ATP_PRibTrfase_C"/>
</dbReference>
<keyword evidence="3" id="KW-1185">Reference proteome</keyword>
<accession>A0ABX9WCM6</accession>
<dbReference type="SUPFAM" id="SSF54913">
    <property type="entry name" value="GlnB-like"/>
    <property type="match status" value="1"/>
</dbReference>